<dbReference type="AlphaFoldDB" id="A0A6I8U3W4"/>
<dbReference type="OrthoDB" id="10680392at2759"/>
<organism evidence="1 2">
    <name type="scientific">Aedes aegypti</name>
    <name type="common">Yellowfever mosquito</name>
    <name type="synonym">Culex aegypti</name>
    <dbReference type="NCBI Taxonomy" id="7159"/>
    <lineage>
        <taxon>Eukaryota</taxon>
        <taxon>Metazoa</taxon>
        <taxon>Ecdysozoa</taxon>
        <taxon>Arthropoda</taxon>
        <taxon>Hexapoda</taxon>
        <taxon>Insecta</taxon>
        <taxon>Pterygota</taxon>
        <taxon>Neoptera</taxon>
        <taxon>Endopterygota</taxon>
        <taxon>Diptera</taxon>
        <taxon>Nematocera</taxon>
        <taxon>Culicoidea</taxon>
        <taxon>Culicidae</taxon>
        <taxon>Culicinae</taxon>
        <taxon>Aedini</taxon>
        <taxon>Aedes</taxon>
        <taxon>Stegomyia</taxon>
    </lineage>
</organism>
<sequence>MAKVVDLDYLKSISMVDLIKEENYTEYEYTEVIYCKGASPYMMVVGTHKQNRHRAVSNYNHQTLCNAIGQQCPFKRDMPDATGRAVSAVSILTPQGIRELSQILAALPKITLFDNEGGINVSVLVALIRWIPGMESVHMSYVIAMDDGVQIQDGTDALFAIMAQEHKDYRGESAAGYARHTSAVMACAAYAALLMVFKTINVNAVNQMDIFIDMRIRALCHILGLRAKSITWEKSIKPLFNEEDLRKLNSELGFFPRLKKALFVPVLDMFTPELQHMNLIFQETSMTIFSLIAEFWLTNDITRLHVAPLVLVELPKWLKAVNQLVTTYGSSWKFYKLIDPKGTLIAQSNFRTLGCAALSWKRLNTVQTGQASLAQLQGVKANPEFEKLAAMKLKPEFLRTDAKSDMNILRRLLADESPHENMNWSRVVKAIEEGEWVEGRDF</sequence>
<dbReference type="Proteomes" id="UP000008820">
    <property type="component" value="Chromosome 1"/>
</dbReference>
<protein>
    <submittedName>
        <fullName evidence="1">Uncharacterized protein</fullName>
    </submittedName>
</protein>
<reference evidence="1" key="2">
    <citation type="submission" date="2020-05" db="UniProtKB">
        <authorList>
            <consortium name="EnsemblMetazoa"/>
        </authorList>
    </citation>
    <scope>IDENTIFICATION</scope>
    <source>
        <strain evidence="1">LVP_AGWG</strain>
    </source>
</reference>
<dbReference type="Gene3D" id="1.10.3050.10">
    <property type="entry name" value="borna disease virus nucleoprotein, domain 2"/>
    <property type="match status" value="1"/>
</dbReference>
<name>A0A6I8U3W4_AEDAE</name>
<evidence type="ECO:0000313" key="1">
    <source>
        <dbReference type="EnsemblMetazoa" id="AAEL024221-PA"/>
    </source>
</evidence>
<evidence type="ECO:0000313" key="2">
    <source>
        <dbReference type="Proteomes" id="UP000008820"/>
    </source>
</evidence>
<reference evidence="1 2" key="1">
    <citation type="submission" date="2017-06" db="EMBL/GenBank/DDBJ databases">
        <title>Aedes aegypti genome working group (AGWG) sequencing and assembly.</title>
        <authorList>
            <consortium name="Aedes aegypti Genome Working Group (AGWG)"/>
            <person name="Matthews B.J."/>
        </authorList>
    </citation>
    <scope>NUCLEOTIDE SEQUENCE [LARGE SCALE GENOMIC DNA]</scope>
    <source>
        <strain evidence="1 2">LVP_AGWG</strain>
    </source>
</reference>
<proteinExistence type="predicted"/>
<gene>
    <name evidence="1" type="primary">110676197</name>
</gene>
<keyword evidence="2" id="KW-1185">Reference proteome</keyword>
<accession>A0A6I8U3W4</accession>
<dbReference type="InterPro" id="IPR015970">
    <property type="entry name" value="P40_nucleoprot_sub2_BD-vir"/>
</dbReference>
<dbReference type="EnsemblMetazoa" id="AAEL024221-RA">
    <property type="protein sequence ID" value="AAEL024221-PA"/>
    <property type="gene ID" value="AAEL024221"/>
</dbReference>
<dbReference type="InParanoid" id="A0A6I8U3W4"/>